<sequence length="59" mass="6699">MLQKDNRACADCGAADPKWADACLILFKIKSLKMSSFAKLLTGFPYIFQKFDIRQITLI</sequence>
<protein>
    <submittedName>
        <fullName evidence="1">Uncharacterized protein</fullName>
    </submittedName>
</protein>
<keyword evidence="2" id="KW-1185">Reference proteome</keyword>
<reference evidence="1 2" key="1">
    <citation type="journal article" date="2018" name="Nat. Genet.">
        <title>The Rosa genome provides new insights in the design of modern roses.</title>
        <authorList>
            <person name="Bendahmane M."/>
        </authorList>
    </citation>
    <scope>NUCLEOTIDE SEQUENCE [LARGE SCALE GENOMIC DNA]</scope>
    <source>
        <strain evidence="2">cv. Old Blush</strain>
    </source>
</reference>
<dbReference type="SUPFAM" id="SSF57863">
    <property type="entry name" value="ArfGap/RecO-like zinc finger"/>
    <property type="match status" value="1"/>
</dbReference>
<dbReference type="InterPro" id="IPR037278">
    <property type="entry name" value="ARFGAP/RecO"/>
</dbReference>
<proteinExistence type="predicted"/>
<comment type="caution">
    <text evidence="1">The sequence shown here is derived from an EMBL/GenBank/DDBJ whole genome shotgun (WGS) entry which is preliminary data.</text>
</comment>
<dbReference type="Gramene" id="PRQ16226">
    <property type="protein sequence ID" value="PRQ16226"/>
    <property type="gene ID" value="RchiOBHm_Chr7g0181921"/>
</dbReference>
<name>A0A2P6P2R7_ROSCH</name>
<dbReference type="Proteomes" id="UP000238479">
    <property type="component" value="Chromosome 7"/>
</dbReference>
<evidence type="ECO:0000313" key="2">
    <source>
        <dbReference type="Proteomes" id="UP000238479"/>
    </source>
</evidence>
<organism evidence="1 2">
    <name type="scientific">Rosa chinensis</name>
    <name type="common">China rose</name>
    <dbReference type="NCBI Taxonomy" id="74649"/>
    <lineage>
        <taxon>Eukaryota</taxon>
        <taxon>Viridiplantae</taxon>
        <taxon>Streptophyta</taxon>
        <taxon>Embryophyta</taxon>
        <taxon>Tracheophyta</taxon>
        <taxon>Spermatophyta</taxon>
        <taxon>Magnoliopsida</taxon>
        <taxon>eudicotyledons</taxon>
        <taxon>Gunneridae</taxon>
        <taxon>Pentapetalae</taxon>
        <taxon>rosids</taxon>
        <taxon>fabids</taxon>
        <taxon>Rosales</taxon>
        <taxon>Rosaceae</taxon>
        <taxon>Rosoideae</taxon>
        <taxon>Rosoideae incertae sedis</taxon>
        <taxon>Rosa</taxon>
    </lineage>
</organism>
<evidence type="ECO:0000313" key="1">
    <source>
        <dbReference type="EMBL" id="PRQ16226.1"/>
    </source>
</evidence>
<gene>
    <name evidence="1" type="ORF">RchiOBHm_Chr7g0181921</name>
</gene>
<dbReference type="AlphaFoldDB" id="A0A2P6P2R7"/>
<dbReference type="EMBL" id="PDCK01000045">
    <property type="protein sequence ID" value="PRQ16226.1"/>
    <property type="molecule type" value="Genomic_DNA"/>
</dbReference>
<accession>A0A2P6P2R7</accession>